<name>A0A1H9BND5_9FLAO</name>
<evidence type="ECO:0000313" key="2">
    <source>
        <dbReference type="Proteomes" id="UP000198648"/>
    </source>
</evidence>
<organism evidence="1 2">
    <name type="scientific">Flavobacterium urocaniciphilum</name>
    <dbReference type="NCBI Taxonomy" id="1299341"/>
    <lineage>
        <taxon>Bacteria</taxon>
        <taxon>Pseudomonadati</taxon>
        <taxon>Bacteroidota</taxon>
        <taxon>Flavobacteriia</taxon>
        <taxon>Flavobacteriales</taxon>
        <taxon>Flavobacteriaceae</taxon>
        <taxon>Flavobacterium</taxon>
    </lineage>
</organism>
<protein>
    <submittedName>
        <fullName evidence="1">Uncharacterized protein</fullName>
    </submittedName>
</protein>
<sequence length="43" mass="5065">MSKNFTYKEQHAVIVKCSSEEEQKQIFEKLKEMGFKDLKVVSV</sequence>
<dbReference type="AlphaFoldDB" id="A0A1H9BND5"/>
<proteinExistence type="predicted"/>
<dbReference type="EMBL" id="FOEI01000003">
    <property type="protein sequence ID" value="SEP90405.1"/>
    <property type="molecule type" value="Genomic_DNA"/>
</dbReference>
<accession>A0A1H9BND5</accession>
<dbReference type="Proteomes" id="UP000198648">
    <property type="component" value="Unassembled WGS sequence"/>
</dbReference>
<gene>
    <name evidence="1" type="ORF">SAMN05444005_103114</name>
</gene>
<evidence type="ECO:0000313" key="1">
    <source>
        <dbReference type="EMBL" id="SEP90405.1"/>
    </source>
</evidence>
<dbReference type="RefSeq" id="WP_262487557.1">
    <property type="nucleotide sequence ID" value="NZ_FOEI01000003.1"/>
</dbReference>
<keyword evidence="2" id="KW-1185">Reference proteome</keyword>
<dbReference type="STRING" id="1299341.SAMN05444005_103114"/>
<reference evidence="1 2" key="1">
    <citation type="submission" date="2016-10" db="EMBL/GenBank/DDBJ databases">
        <authorList>
            <person name="de Groot N.N."/>
        </authorList>
    </citation>
    <scope>NUCLEOTIDE SEQUENCE [LARGE SCALE GENOMIC DNA]</scope>
    <source>
        <strain evidence="1 2">DSM 27078</strain>
    </source>
</reference>